<protein>
    <recommendedName>
        <fullName evidence="4">Lipocalin-like domain-containing protein</fullName>
    </recommendedName>
</protein>
<accession>A0A3B6VNW1</accession>
<dbReference type="KEGG" id="bpip:BPP43_00775"/>
<evidence type="ECO:0008006" key="4">
    <source>
        <dbReference type="Google" id="ProtNLM"/>
    </source>
</evidence>
<name>A0A3B6VNW1_BRAPL</name>
<feature type="signal peptide" evidence="1">
    <location>
        <begin position="1"/>
        <end position="19"/>
    </location>
</feature>
<proteinExistence type="predicted"/>
<reference evidence="2 3" key="1">
    <citation type="journal article" date="2013" name="Genome Announc.">
        <title>Complete Genome Sequence of the Porcine Strain Brachyspira pilosicoli P43/6/78(T.).</title>
        <authorList>
            <person name="Lin C."/>
            <person name="den Bakker H.C."/>
            <person name="Suzuki H."/>
            <person name="Lefebure T."/>
            <person name="Ponnala L."/>
            <person name="Sun Q."/>
            <person name="Stanhope M.J."/>
            <person name="Wiedmann M."/>
            <person name="Duhamel G.E."/>
        </authorList>
    </citation>
    <scope>NUCLEOTIDE SEQUENCE [LARGE SCALE GENOMIC DNA]</scope>
    <source>
        <strain evidence="2 3">P43/6/78</strain>
    </source>
</reference>
<keyword evidence="3" id="KW-1185">Reference proteome</keyword>
<dbReference type="Proteomes" id="UP000010793">
    <property type="component" value="Chromosome"/>
</dbReference>
<dbReference type="PROSITE" id="PS51257">
    <property type="entry name" value="PROKAR_LIPOPROTEIN"/>
    <property type="match status" value="1"/>
</dbReference>
<dbReference type="EMBL" id="CP002873">
    <property type="protein sequence ID" value="AGA65515.1"/>
    <property type="molecule type" value="Genomic_DNA"/>
</dbReference>
<dbReference type="RefSeq" id="WP_015273873.1">
    <property type="nucleotide sequence ID" value="NC_019908.1"/>
</dbReference>
<evidence type="ECO:0000313" key="3">
    <source>
        <dbReference type="Proteomes" id="UP000010793"/>
    </source>
</evidence>
<evidence type="ECO:0000313" key="2">
    <source>
        <dbReference type="EMBL" id="AGA65515.1"/>
    </source>
</evidence>
<organism evidence="2 3">
    <name type="scientific">Brachyspira pilosicoli P43/6/78</name>
    <dbReference type="NCBI Taxonomy" id="1042417"/>
    <lineage>
        <taxon>Bacteria</taxon>
        <taxon>Pseudomonadati</taxon>
        <taxon>Spirochaetota</taxon>
        <taxon>Spirochaetia</taxon>
        <taxon>Brachyspirales</taxon>
        <taxon>Brachyspiraceae</taxon>
        <taxon>Brachyspira</taxon>
    </lineage>
</organism>
<gene>
    <name evidence="2" type="ORF">BPP43_00775</name>
</gene>
<sequence>MLKRLLVSSLLLISLFTISCKNLKDTIEENIIGIDKTYAGIWNVDETPNVSDVNFLGSYIIIKEDGSMDFYFGKVNKTFNFSSGQILKVKNGYIAVYNEMDYNNSNITSKEHLLDMTFEDINNNDIISSSIANITYTVEENNNVDTAIKGVFIKQAE</sequence>
<evidence type="ECO:0000256" key="1">
    <source>
        <dbReference type="SAM" id="SignalP"/>
    </source>
</evidence>
<dbReference type="AlphaFoldDB" id="A0A3B6VNW1"/>
<feature type="chain" id="PRO_5017455903" description="Lipocalin-like domain-containing protein" evidence="1">
    <location>
        <begin position="20"/>
        <end position="157"/>
    </location>
</feature>
<keyword evidence="1" id="KW-0732">Signal</keyword>